<evidence type="ECO:0000313" key="4">
    <source>
        <dbReference type="Proteomes" id="UP001231189"/>
    </source>
</evidence>
<evidence type="ECO:0000313" key="3">
    <source>
        <dbReference type="EMBL" id="KAK1682089.1"/>
    </source>
</evidence>
<dbReference type="Proteomes" id="UP001231189">
    <property type="component" value="Unassembled WGS sequence"/>
</dbReference>
<protein>
    <recommendedName>
        <fullName evidence="2">F-box domain-containing protein</fullName>
    </recommendedName>
</protein>
<dbReference type="PANTHER" id="PTHR31111:SF133">
    <property type="entry name" value="OS07G0196600 PROTEIN"/>
    <property type="match status" value="1"/>
</dbReference>
<dbReference type="AlphaFoldDB" id="A0AAD8TGA3"/>
<keyword evidence="4" id="KW-1185">Reference proteome</keyword>
<dbReference type="PANTHER" id="PTHR31111">
    <property type="entry name" value="BNAA05G37150D PROTEIN-RELATED"/>
    <property type="match status" value="1"/>
</dbReference>
<feature type="domain" description="F-box" evidence="2">
    <location>
        <begin position="17"/>
        <end position="63"/>
    </location>
</feature>
<dbReference type="PROSITE" id="PS50181">
    <property type="entry name" value="FBOX"/>
    <property type="match status" value="1"/>
</dbReference>
<accession>A0AAD8TGA3</accession>
<dbReference type="EMBL" id="JAUUTY010000002">
    <property type="protein sequence ID" value="KAK1682089.1"/>
    <property type="molecule type" value="Genomic_DNA"/>
</dbReference>
<dbReference type="InterPro" id="IPR001810">
    <property type="entry name" value="F-box_dom"/>
</dbReference>
<dbReference type="InterPro" id="IPR015915">
    <property type="entry name" value="Kelch-typ_b-propeller"/>
</dbReference>
<dbReference type="Gene3D" id="1.20.1280.50">
    <property type="match status" value="1"/>
</dbReference>
<dbReference type="Pfam" id="PF08268">
    <property type="entry name" value="FBA_3"/>
    <property type="match status" value="1"/>
</dbReference>
<dbReference type="SUPFAM" id="SSF81383">
    <property type="entry name" value="F-box domain"/>
    <property type="match status" value="1"/>
</dbReference>
<dbReference type="SUPFAM" id="SSF117281">
    <property type="entry name" value="Kelch motif"/>
    <property type="match status" value="1"/>
</dbReference>
<reference evidence="3" key="1">
    <citation type="submission" date="2023-07" db="EMBL/GenBank/DDBJ databases">
        <title>A chromosome-level genome assembly of Lolium multiflorum.</title>
        <authorList>
            <person name="Chen Y."/>
            <person name="Copetti D."/>
            <person name="Kolliker R."/>
            <person name="Studer B."/>
        </authorList>
    </citation>
    <scope>NUCLEOTIDE SEQUENCE</scope>
    <source>
        <strain evidence="3">02402/16</strain>
        <tissue evidence="3">Leaf</tissue>
    </source>
</reference>
<dbReference type="SMART" id="SM00256">
    <property type="entry name" value="FBOX"/>
    <property type="match status" value="1"/>
</dbReference>
<evidence type="ECO:0000256" key="1">
    <source>
        <dbReference type="SAM" id="MobiDB-lite"/>
    </source>
</evidence>
<dbReference type="Gene3D" id="2.120.10.80">
    <property type="entry name" value="Kelch-type beta propeller"/>
    <property type="match status" value="1"/>
</dbReference>
<organism evidence="3 4">
    <name type="scientific">Lolium multiflorum</name>
    <name type="common">Italian ryegrass</name>
    <name type="synonym">Lolium perenne subsp. multiflorum</name>
    <dbReference type="NCBI Taxonomy" id="4521"/>
    <lineage>
        <taxon>Eukaryota</taxon>
        <taxon>Viridiplantae</taxon>
        <taxon>Streptophyta</taxon>
        <taxon>Embryophyta</taxon>
        <taxon>Tracheophyta</taxon>
        <taxon>Spermatophyta</taxon>
        <taxon>Magnoliopsida</taxon>
        <taxon>Liliopsida</taxon>
        <taxon>Poales</taxon>
        <taxon>Poaceae</taxon>
        <taxon>BOP clade</taxon>
        <taxon>Pooideae</taxon>
        <taxon>Poodae</taxon>
        <taxon>Poeae</taxon>
        <taxon>Poeae Chloroplast Group 2 (Poeae type)</taxon>
        <taxon>Loliodinae</taxon>
        <taxon>Loliinae</taxon>
        <taxon>Lolium</taxon>
    </lineage>
</organism>
<gene>
    <name evidence="3" type="ORF">QYE76_042937</name>
</gene>
<dbReference type="Pfam" id="PF12937">
    <property type="entry name" value="F-box-like"/>
    <property type="match status" value="1"/>
</dbReference>
<dbReference type="CDD" id="cd22157">
    <property type="entry name" value="F-box_AtFBW1-like"/>
    <property type="match status" value="1"/>
</dbReference>
<feature type="region of interest" description="Disordered" evidence="1">
    <location>
        <begin position="1"/>
        <end position="21"/>
    </location>
</feature>
<comment type="caution">
    <text evidence="3">The sequence shown here is derived from an EMBL/GenBank/DDBJ whole genome shotgun (WGS) entry which is preliminary data.</text>
</comment>
<name>A0AAD8TGA3_LOLMU</name>
<dbReference type="InterPro" id="IPR036047">
    <property type="entry name" value="F-box-like_dom_sf"/>
</dbReference>
<evidence type="ECO:0000259" key="2">
    <source>
        <dbReference type="PROSITE" id="PS50181"/>
    </source>
</evidence>
<dbReference type="InterPro" id="IPR013187">
    <property type="entry name" value="F-box-assoc_dom_typ3"/>
</dbReference>
<sequence>MASPTPSKRSEQDPSDVSGAAALPSDGLYEILLRLPAKDLCRLRAVCRSWRSLASDPLFIKDHAARHTRPFLATSFVDPGEGEDVHCGVSIVDLCSGDVIKQIHTRDKDLRLQRTYLDRVCMVGGRHPLAVTALNPATGATVRPSADVSEEYADLLERRYVSMESCAFGKVPSTGEYKALRFLHVGSPVGSQHLCEVMTLDAGSNHARWRPKPGPPLPVCSNNKITSVVIDGVVYFLFGFIDPRYRYLKTLFKPGTITPFNLETEEWMPTISGPESVTSYYMGANKITTSRSPEAVEHISITNLNGSLVIVHLVHRISMDLWFLMDVEKALWVKKYSIRYRSHYRRAYPLVLLDDETIIFIMQSKDTLISYDTKTDTFTDMFNLQDYRSIAIYTGSLLS</sequence>
<proteinExistence type="predicted"/>